<accession>A0A072VGX9</accession>
<dbReference type="AlphaFoldDB" id="A0A072VGX9"/>
<name>A0A072VGX9_MEDTR</name>
<organism evidence="1 3">
    <name type="scientific">Medicago truncatula</name>
    <name type="common">Barrel medic</name>
    <name type="synonym">Medicago tribuloides</name>
    <dbReference type="NCBI Taxonomy" id="3880"/>
    <lineage>
        <taxon>Eukaryota</taxon>
        <taxon>Viridiplantae</taxon>
        <taxon>Streptophyta</taxon>
        <taxon>Embryophyta</taxon>
        <taxon>Tracheophyta</taxon>
        <taxon>Spermatophyta</taxon>
        <taxon>Magnoliopsida</taxon>
        <taxon>eudicotyledons</taxon>
        <taxon>Gunneridae</taxon>
        <taxon>Pentapetalae</taxon>
        <taxon>rosids</taxon>
        <taxon>fabids</taxon>
        <taxon>Fabales</taxon>
        <taxon>Fabaceae</taxon>
        <taxon>Papilionoideae</taxon>
        <taxon>50 kb inversion clade</taxon>
        <taxon>NPAAA clade</taxon>
        <taxon>Hologalegina</taxon>
        <taxon>IRL clade</taxon>
        <taxon>Trifolieae</taxon>
        <taxon>Medicago</taxon>
    </lineage>
</organism>
<protein>
    <submittedName>
        <fullName evidence="1 2">Uncharacterized protein</fullName>
    </submittedName>
</protein>
<dbReference type="EnsemblPlants" id="KEH37365">
    <property type="protein sequence ID" value="KEH37365"/>
    <property type="gene ID" value="MTR_2g036063"/>
</dbReference>
<reference evidence="1 3" key="2">
    <citation type="journal article" date="2014" name="BMC Genomics">
        <title>An improved genome release (version Mt4.0) for the model legume Medicago truncatula.</title>
        <authorList>
            <person name="Tang H."/>
            <person name="Krishnakumar V."/>
            <person name="Bidwell S."/>
            <person name="Rosen B."/>
            <person name="Chan A."/>
            <person name="Zhou S."/>
            <person name="Gentzbittel L."/>
            <person name="Childs K.L."/>
            <person name="Yandell M."/>
            <person name="Gundlach H."/>
            <person name="Mayer K.F."/>
            <person name="Schwartz D.C."/>
            <person name="Town C.D."/>
        </authorList>
    </citation>
    <scope>GENOME REANNOTATION</scope>
    <source>
        <strain evidence="1">A17</strain>
        <strain evidence="2 3">cv. Jemalong A17</strain>
    </source>
</reference>
<evidence type="ECO:0000313" key="2">
    <source>
        <dbReference type="EnsemblPlants" id="KEH37365"/>
    </source>
</evidence>
<evidence type="ECO:0000313" key="3">
    <source>
        <dbReference type="Proteomes" id="UP000002051"/>
    </source>
</evidence>
<proteinExistence type="predicted"/>
<keyword evidence="3" id="KW-1185">Reference proteome</keyword>
<sequence>MVSNLPFTNVGKLVGFLAKWFAIANWVVQFHVNDDWYESYRLAQVGKTVRSLNWIMLLNFLSSQNY</sequence>
<dbReference type="Proteomes" id="UP000002051">
    <property type="component" value="Chromosome 2"/>
</dbReference>
<dbReference type="HOGENOM" id="CLU_2834936_0_0_1"/>
<reference evidence="2" key="3">
    <citation type="submission" date="2015-04" db="UniProtKB">
        <authorList>
            <consortium name="EnsemblPlants"/>
        </authorList>
    </citation>
    <scope>IDENTIFICATION</scope>
    <source>
        <strain evidence="2">cv. Jemalong A17</strain>
    </source>
</reference>
<gene>
    <name evidence="1" type="ordered locus">MTR_2g036063</name>
</gene>
<dbReference type="EMBL" id="CM001218">
    <property type="protein sequence ID" value="KEH37365.1"/>
    <property type="molecule type" value="Genomic_DNA"/>
</dbReference>
<reference evidence="1 3" key="1">
    <citation type="journal article" date="2011" name="Nature">
        <title>The Medicago genome provides insight into the evolution of rhizobial symbioses.</title>
        <authorList>
            <person name="Young N.D."/>
            <person name="Debelle F."/>
            <person name="Oldroyd G.E."/>
            <person name="Geurts R."/>
            <person name="Cannon S.B."/>
            <person name="Udvardi M.K."/>
            <person name="Benedito V.A."/>
            <person name="Mayer K.F."/>
            <person name="Gouzy J."/>
            <person name="Schoof H."/>
            <person name="Van de Peer Y."/>
            <person name="Proost S."/>
            <person name="Cook D.R."/>
            <person name="Meyers B.C."/>
            <person name="Spannagl M."/>
            <person name="Cheung F."/>
            <person name="De Mita S."/>
            <person name="Krishnakumar V."/>
            <person name="Gundlach H."/>
            <person name="Zhou S."/>
            <person name="Mudge J."/>
            <person name="Bharti A.K."/>
            <person name="Murray J.D."/>
            <person name="Naoumkina M.A."/>
            <person name="Rosen B."/>
            <person name="Silverstein K.A."/>
            <person name="Tang H."/>
            <person name="Rombauts S."/>
            <person name="Zhao P.X."/>
            <person name="Zhou P."/>
            <person name="Barbe V."/>
            <person name="Bardou P."/>
            <person name="Bechner M."/>
            <person name="Bellec A."/>
            <person name="Berger A."/>
            <person name="Berges H."/>
            <person name="Bidwell S."/>
            <person name="Bisseling T."/>
            <person name="Choisne N."/>
            <person name="Couloux A."/>
            <person name="Denny R."/>
            <person name="Deshpande S."/>
            <person name="Dai X."/>
            <person name="Doyle J.J."/>
            <person name="Dudez A.M."/>
            <person name="Farmer A.D."/>
            <person name="Fouteau S."/>
            <person name="Franken C."/>
            <person name="Gibelin C."/>
            <person name="Gish J."/>
            <person name="Goldstein S."/>
            <person name="Gonzalez A.J."/>
            <person name="Green P.J."/>
            <person name="Hallab A."/>
            <person name="Hartog M."/>
            <person name="Hua A."/>
            <person name="Humphray S.J."/>
            <person name="Jeong D.H."/>
            <person name="Jing Y."/>
            <person name="Jocker A."/>
            <person name="Kenton S.M."/>
            <person name="Kim D.J."/>
            <person name="Klee K."/>
            <person name="Lai H."/>
            <person name="Lang C."/>
            <person name="Lin S."/>
            <person name="Macmil S.L."/>
            <person name="Magdelenat G."/>
            <person name="Matthews L."/>
            <person name="McCorrison J."/>
            <person name="Monaghan E.L."/>
            <person name="Mun J.H."/>
            <person name="Najar F.Z."/>
            <person name="Nicholson C."/>
            <person name="Noirot C."/>
            <person name="O'Bleness M."/>
            <person name="Paule C.R."/>
            <person name="Poulain J."/>
            <person name="Prion F."/>
            <person name="Qin B."/>
            <person name="Qu C."/>
            <person name="Retzel E.F."/>
            <person name="Riddle C."/>
            <person name="Sallet E."/>
            <person name="Samain S."/>
            <person name="Samson N."/>
            <person name="Sanders I."/>
            <person name="Saurat O."/>
            <person name="Scarpelli C."/>
            <person name="Schiex T."/>
            <person name="Segurens B."/>
            <person name="Severin A.J."/>
            <person name="Sherrier D.J."/>
            <person name="Shi R."/>
            <person name="Sims S."/>
            <person name="Singer S.R."/>
            <person name="Sinharoy S."/>
            <person name="Sterck L."/>
            <person name="Viollet A."/>
            <person name="Wang B.B."/>
            <person name="Wang K."/>
            <person name="Wang M."/>
            <person name="Wang X."/>
            <person name="Warfsmann J."/>
            <person name="Weissenbach J."/>
            <person name="White D.D."/>
            <person name="White J.D."/>
            <person name="Wiley G.B."/>
            <person name="Wincker P."/>
            <person name="Xing Y."/>
            <person name="Yang L."/>
            <person name="Yao Z."/>
            <person name="Ying F."/>
            <person name="Zhai J."/>
            <person name="Zhou L."/>
            <person name="Zuber A."/>
            <person name="Denarie J."/>
            <person name="Dixon R.A."/>
            <person name="May G.D."/>
            <person name="Schwartz D.C."/>
            <person name="Rogers J."/>
            <person name="Quetier F."/>
            <person name="Town C.D."/>
            <person name="Roe B.A."/>
        </authorList>
    </citation>
    <scope>NUCLEOTIDE SEQUENCE [LARGE SCALE GENOMIC DNA]</scope>
    <source>
        <strain evidence="1">A17</strain>
        <strain evidence="2 3">cv. Jemalong A17</strain>
    </source>
</reference>
<evidence type="ECO:0000313" key="1">
    <source>
        <dbReference type="EMBL" id="KEH37365.1"/>
    </source>
</evidence>